<evidence type="ECO:0000256" key="12">
    <source>
        <dbReference type="ARBA" id="ARBA00048008"/>
    </source>
</evidence>
<sequence>VALVDLNVEVGKTCKDAFDKQFNAQRTIFIPCDISNEEKLKDCYYSNVFFFKNNFLQHILQFTDAFKKTVHHFGQLDILVNNAGVNNEKNWELTIQINLISLIRGTYLGLEYMKTENGGTGGAIVNIASLAAYIQGRFLAHQHCIQLMISYLPEISHNLGTYASSSATSLFCFKAWSSWIYTFNGCEYKWLKNLTIFLAKNQLSYFPFTQYLKLINGSVDNPSKGPMIQVHSSPFIFGKYGVRINAICPGFVNTPILQSIDKEENMGQYSAYKDNIRDMIKFYGLLDPQLIAEALIKLLEDDKLNGEIMKITTNQGIHFHEYSPLPFYSKMQ</sequence>
<organism evidence="24 25">
    <name type="scientific">Phrynosoma platyrhinos</name>
    <name type="common">Desert horned lizard</name>
    <dbReference type="NCBI Taxonomy" id="52577"/>
    <lineage>
        <taxon>Eukaryota</taxon>
        <taxon>Metazoa</taxon>
        <taxon>Chordata</taxon>
        <taxon>Craniata</taxon>
        <taxon>Vertebrata</taxon>
        <taxon>Euteleostomi</taxon>
        <taxon>Lepidosauria</taxon>
        <taxon>Squamata</taxon>
        <taxon>Bifurcata</taxon>
        <taxon>Unidentata</taxon>
        <taxon>Episquamata</taxon>
        <taxon>Toxicofera</taxon>
        <taxon>Iguania</taxon>
        <taxon>Phrynosomatidae</taxon>
        <taxon>Phrynosomatinae</taxon>
        <taxon>Phrynosoma</taxon>
    </lineage>
</organism>
<dbReference type="Gene3D" id="3.40.50.720">
    <property type="entry name" value="NAD(P)-binding Rossmann-like Domain"/>
    <property type="match status" value="1"/>
</dbReference>
<evidence type="ECO:0000256" key="15">
    <source>
        <dbReference type="ARBA" id="ARBA00048170"/>
    </source>
</evidence>
<evidence type="ECO:0000313" key="25">
    <source>
        <dbReference type="Proteomes" id="UP000826234"/>
    </source>
</evidence>
<protein>
    <recommendedName>
        <fullName evidence="6">15-hydroxyprostaglandin dehydrogenase [NAD(+)]</fullName>
        <ecNumber evidence="4">1.1.1.141</ecNumber>
        <ecNumber evidence="5">1.1.1.232</ecNumber>
    </recommendedName>
    <alternativeName>
        <fullName evidence="8">Eicosanoid/docosanoid dehydrogenase [NAD(+)]</fullName>
    </alternativeName>
    <alternativeName>
        <fullName evidence="7">Prostaglandin dehydrogenase 1</fullName>
    </alternativeName>
</protein>
<dbReference type="Pfam" id="PF00106">
    <property type="entry name" value="adh_short"/>
    <property type="match status" value="1"/>
</dbReference>
<comment type="catalytic activity">
    <reaction evidence="21">
        <text>(15S)-hydroxy-(5Z,8Z,11Z,13E)-eicosatetraenoate + NAD(+) = 15-oxo-(5Z,8Z,11Z,13E)-eicosatetraenoate + NADH + H(+)</text>
        <dbReference type="Rhea" id="RHEA:23260"/>
        <dbReference type="ChEBI" id="CHEBI:15378"/>
        <dbReference type="ChEBI" id="CHEBI:57409"/>
        <dbReference type="ChEBI" id="CHEBI:57410"/>
        <dbReference type="ChEBI" id="CHEBI:57540"/>
        <dbReference type="ChEBI" id="CHEBI:57945"/>
        <dbReference type="EC" id="1.1.1.232"/>
    </reaction>
    <physiologicalReaction direction="left-to-right" evidence="21">
        <dbReference type="Rhea" id="RHEA:23261"/>
    </physiologicalReaction>
</comment>
<comment type="catalytic activity">
    <reaction evidence="16">
        <text>resolvin D2 + NAD(+) = 7-oxoresolvin D2 + NADH + H(+)</text>
        <dbReference type="Rhea" id="RHEA:53584"/>
        <dbReference type="ChEBI" id="CHEBI:15378"/>
        <dbReference type="ChEBI" id="CHEBI:57540"/>
        <dbReference type="ChEBI" id="CHEBI:57945"/>
        <dbReference type="ChEBI" id="CHEBI:133367"/>
        <dbReference type="ChEBI" id="CHEBI:137497"/>
    </reaction>
    <physiologicalReaction direction="left-to-right" evidence="16">
        <dbReference type="Rhea" id="RHEA:53585"/>
    </physiologicalReaction>
</comment>
<keyword evidence="3" id="KW-0560">Oxidoreductase</keyword>
<reference evidence="24 25" key="1">
    <citation type="journal article" date="2022" name="Gigascience">
        <title>A chromosome-level genome assembly and annotation of the desert horned lizard, Phrynosoma platyrhinos, provides insight into chromosomal rearrangements among reptiles.</title>
        <authorList>
            <person name="Koochekian N."/>
            <person name="Ascanio A."/>
            <person name="Farleigh K."/>
            <person name="Card D.C."/>
            <person name="Schield D.R."/>
            <person name="Castoe T.A."/>
            <person name="Jezkova T."/>
        </authorList>
    </citation>
    <scope>NUCLEOTIDE SEQUENCE [LARGE SCALE GENOMIC DNA]</scope>
    <source>
        <strain evidence="24">NK-2021</strain>
    </source>
</reference>
<comment type="function">
    <text evidence="9">Catalyzes the NAD-dependent dehydrogenation (oxidation) of a broad array of hydroxylated polyunsaturated fatty acids (mainly eicosanoids and docosanoids, including prostaglandins, lipoxins and resolvins), yielding their corresponding keto (oxo) metabolites. Decreases the levels of the pro-proliferative prostaglandins such as prostaglandin E2 (whose activity is increased in cancer because of an increase in the expression of cyclooxygenase 2) and generates oxo-fatty acid products that can profoundly influence cell function by abrogating pro-inflammatory cytokine expression. Converts resolvins E1, D1 and D2 to their oxo products, which represents a mode of resolvin inactivation. Resolvin E1 plays important roles during the resolution phase of acute inflammation, while resolvins D1 and D2 have a unique role in obesity-induced adipose inflammation.</text>
</comment>
<evidence type="ECO:0000256" key="20">
    <source>
        <dbReference type="ARBA" id="ARBA00048921"/>
    </source>
</evidence>
<keyword evidence="2" id="KW-0276">Fatty acid metabolism</keyword>
<evidence type="ECO:0000256" key="2">
    <source>
        <dbReference type="ARBA" id="ARBA00022501"/>
    </source>
</evidence>
<dbReference type="InterPro" id="IPR002347">
    <property type="entry name" value="SDR_fam"/>
</dbReference>
<evidence type="ECO:0000256" key="3">
    <source>
        <dbReference type="ARBA" id="ARBA00023002"/>
    </source>
</evidence>
<comment type="catalytic activity">
    <reaction evidence="20">
        <text>resolvin D2 + NAD(+) = 16-oxoresolvin D2 + NADH + H(+)</text>
        <dbReference type="Rhea" id="RHEA:53588"/>
        <dbReference type="ChEBI" id="CHEBI:15378"/>
        <dbReference type="ChEBI" id="CHEBI:57540"/>
        <dbReference type="ChEBI" id="CHEBI:57945"/>
        <dbReference type="ChEBI" id="CHEBI:133367"/>
        <dbReference type="ChEBI" id="CHEBI:137498"/>
    </reaction>
    <physiologicalReaction direction="left-to-right" evidence="20">
        <dbReference type="Rhea" id="RHEA:53589"/>
    </physiologicalReaction>
</comment>
<evidence type="ECO:0000256" key="14">
    <source>
        <dbReference type="ARBA" id="ARBA00048144"/>
    </source>
</evidence>
<evidence type="ECO:0000256" key="22">
    <source>
        <dbReference type="ARBA" id="ARBA00049188"/>
    </source>
</evidence>
<evidence type="ECO:0000256" key="16">
    <source>
        <dbReference type="ARBA" id="ARBA00048393"/>
    </source>
</evidence>
<comment type="catalytic activity">
    <reaction evidence="18">
        <text>prostaglandin A1 + NAD(+) = 15-oxo-prostaglandin A1 + NADH + H(+)</text>
        <dbReference type="Rhea" id="RHEA:41263"/>
        <dbReference type="ChEBI" id="CHEBI:15378"/>
        <dbReference type="ChEBI" id="CHEBI:57398"/>
        <dbReference type="ChEBI" id="CHEBI:57540"/>
        <dbReference type="ChEBI" id="CHEBI:57945"/>
        <dbReference type="ChEBI" id="CHEBI:85072"/>
    </reaction>
    <physiologicalReaction direction="left-to-right" evidence="18">
        <dbReference type="Rhea" id="RHEA:41264"/>
    </physiologicalReaction>
</comment>
<comment type="catalytic activity">
    <reaction evidence="17">
        <text>lipoxin A4 + NAD(+) = 15-oxo-(5S,6R)-dihydroxy-(7E,9E,11Z,13E)-eicosatetraenoate + NADH + H(+)</text>
        <dbReference type="Rhea" id="RHEA:41572"/>
        <dbReference type="ChEBI" id="CHEBI:15378"/>
        <dbReference type="ChEBI" id="CHEBI:57540"/>
        <dbReference type="ChEBI" id="CHEBI:57945"/>
        <dbReference type="ChEBI" id="CHEBI:67026"/>
        <dbReference type="ChEBI" id="CHEBI:78311"/>
    </reaction>
    <physiologicalReaction direction="left-to-right" evidence="17">
        <dbReference type="Rhea" id="RHEA:41573"/>
    </physiologicalReaction>
</comment>
<evidence type="ECO:0000256" key="6">
    <source>
        <dbReference type="ARBA" id="ARBA00040276"/>
    </source>
</evidence>
<evidence type="ECO:0000256" key="23">
    <source>
        <dbReference type="RuleBase" id="RU000363"/>
    </source>
</evidence>
<dbReference type="InterPro" id="IPR036291">
    <property type="entry name" value="NAD(P)-bd_dom_sf"/>
</dbReference>
<comment type="catalytic activity">
    <reaction evidence="11">
        <text>resolvin D1 + NAD(+) = 8-oxoresolvin D1 + NADH + H(+)</text>
        <dbReference type="Rhea" id="RHEA:50124"/>
        <dbReference type="ChEBI" id="CHEBI:15378"/>
        <dbReference type="ChEBI" id="CHEBI:57540"/>
        <dbReference type="ChEBI" id="CHEBI:57945"/>
        <dbReference type="ChEBI" id="CHEBI:132079"/>
        <dbReference type="ChEBI" id="CHEBI:132080"/>
    </reaction>
    <physiologicalReaction direction="left-to-right" evidence="11">
        <dbReference type="Rhea" id="RHEA:50125"/>
    </physiologicalReaction>
</comment>
<feature type="non-terminal residue" evidence="24">
    <location>
        <position position="1"/>
    </location>
</feature>
<evidence type="ECO:0000313" key="24">
    <source>
        <dbReference type="EMBL" id="KAH0616107.1"/>
    </source>
</evidence>
<dbReference type="PRINTS" id="PR00081">
    <property type="entry name" value="GDHRDH"/>
</dbReference>
<dbReference type="EMBL" id="JAIPUX010005290">
    <property type="protein sequence ID" value="KAH0616107.1"/>
    <property type="molecule type" value="Genomic_DNA"/>
</dbReference>
<evidence type="ECO:0000256" key="10">
    <source>
        <dbReference type="ARBA" id="ARBA00047325"/>
    </source>
</evidence>
<evidence type="ECO:0000256" key="9">
    <source>
        <dbReference type="ARBA" id="ARBA00045705"/>
    </source>
</evidence>
<dbReference type="PANTHER" id="PTHR44229:SF4">
    <property type="entry name" value="15-HYDROXYPROSTAGLANDIN DEHYDROGENASE [NAD(+)]"/>
    <property type="match status" value="1"/>
</dbReference>
<evidence type="ECO:0000256" key="4">
    <source>
        <dbReference type="ARBA" id="ARBA00038968"/>
    </source>
</evidence>
<evidence type="ECO:0000256" key="21">
    <source>
        <dbReference type="ARBA" id="ARBA00049151"/>
    </source>
</evidence>
<keyword evidence="2" id="KW-0644">Prostaglandin metabolism</keyword>
<comment type="catalytic activity">
    <reaction evidence="10">
        <text>prostaglandin E1 + NAD(+) = 15-oxoprostaglandin E1 + NADH + H(+)</text>
        <dbReference type="Rhea" id="RHEA:16477"/>
        <dbReference type="ChEBI" id="CHEBI:15378"/>
        <dbReference type="ChEBI" id="CHEBI:57397"/>
        <dbReference type="ChEBI" id="CHEBI:57401"/>
        <dbReference type="ChEBI" id="CHEBI:57540"/>
        <dbReference type="ChEBI" id="CHEBI:57945"/>
    </reaction>
    <physiologicalReaction direction="left-to-right" evidence="10">
        <dbReference type="Rhea" id="RHEA:16478"/>
    </physiologicalReaction>
</comment>
<keyword evidence="2" id="KW-0443">Lipid metabolism</keyword>
<keyword evidence="25" id="KW-1185">Reference proteome</keyword>
<evidence type="ECO:0000256" key="7">
    <source>
        <dbReference type="ARBA" id="ARBA00041812"/>
    </source>
</evidence>
<dbReference type="Proteomes" id="UP000826234">
    <property type="component" value="Unassembled WGS sequence"/>
</dbReference>
<gene>
    <name evidence="24" type="ORF">JD844_026963</name>
</gene>
<dbReference type="EC" id="1.1.1.141" evidence="4"/>
<evidence type="ECO:0000256" key="8">
    <source>
        <dbReference type="ARBA" id="ARBA00042026"/>
    </source>
</evidence>
<dbReference type="PANTHER" id="PTHR44229">
    <property type="entry name" value="15-HYDROXYPROSTAGLANDIN DEHYDROGENASE [NAD(+)]"/>
    <property type="match status" value="1"/>
</dbReference>
<evidence type="ECO:0000256" key="19">
    <source>
        <dbReference type="ARBA" id="ARBA00048739"/>
    </source>
</evidence>
<evidence type="ECO:0000256" key="11">
    <source>
        <dbReference type="ARBA" id="ARBA00047672"/>
    </source>
</evidence>
<comment type="catalytic activity">
    <reaction evidence="13">
        <text>15-oxo-(5S,6R)-dihydroxy-(7E,9E,11Z)-eicosatrienoate + NADH + H(+) = (5S,6R,15S)-trihydroxy-(7E,9E,11Z)-eicosatrienoate + NAD(+)</text>
        <dbReference type="Rhea" id="RHEA:41596"/>
        <dbReference type="ChEBI" id="CHEBI:15378"/>
        <dbReference type="ChEBI" id="CHEBI:57540"/>
        <dbReference type="ChEBI" id="CHEBI:57945"/>
        <dbReference type="ChEBI" id="CHEBI:78325"/>
        <dbReference type="ChEBI" id="CHEBI:78329"/>
    </reaction>
    <physiologicalReaction direction="left-to-right" evidence="13">
        <dbReference type="Rhea" id="RHEA:41597"/>
    </physiologicalReaction>
</comment>
<name>A0ABQ7SFL4_PHRPL</name>
<comment type="catalytic activity">
    <reaction evidence="19">
        <text>prostaglandin E2 + NAD(+) = 15-oxoprostaglandin E2 + NADH + H(+)</text>
        <dbReference type="Rhea" id="RHEA:11876"/>
        <dbReference type="ChEBI" id="CHEBI:15378"/>
        <dbReference type="ChEBI" id="CHEBI:57400"/>
        <dbReference type="ChEBI" id="CHEBI:57540"/>
        <dbReference type="ChEBI" id="CHEBI:57945"/>
        <dbReference type="ChEBI" id="CHEBI:606564"/>
        <dbReference type="EC" id="1.1.1.141"/>
    </reaction>
    <physiologicalReaction direction="left-to-right" evidence="19">
        <dbReference type="Rhea" id="RHEA:11877"/>
    </physiologicalReaction>
</comment>
<evidence type="ECO:0000256" key="1">
    <source>
        <dbReference type="ARBA" id="ARBA00006484"/>
    </source>
</evidence>
<comment type="catalytic activity">
    <reaction evidence="22">
        <text>resolvin E1 + NAD(+) = 18-oxo-resolvin E1 + NADH + H(+)</text>
        <dbReference type="Rhea" id="RHEA:49244"/>
        <dbReference type="ChEBI" id="CHEBI:15378"/>
        <dbReference type="ChEBI" id="CHEBI:57540"/>
        <dbReference type="ChEBI" id="CHEBI:57945"/>
        <dbReference type="ChEBI" id="CHEBI:91000"/>
        <dbReference type="ChEBI" id="CHEBI:91001"/>
    </reaction>
    <physiologicalReaction direction="left-to-right" evidence="22">
        <dbReference type="Rhea" id="RHEA:49245"/>
    </physiologicalReaction>
</comment>
<evidence type="ECO:0000256" key="5">
    <source>
        <dbReference type="ARBA" id="ARBA00039060"/>
    </source>
</evidence>
<evidence type="ECO:0000256" key="18">
    <source>
        <dbReference type="ARBA" id="ARBA00048611"/>
    </source>
</evidence>
<proteinExistence type="inferred from homology"/>
<dbReference type="SUPFAM" id="SSF51735">
    <property type="entry name" value="NAD(P)-binding Rossmann-fold domains"/>
    <property type="match status" value="1"/>
</dbReference>
<comment type="catalytic activity">
    <reaction evidence="14">
        <text>(11R)-hydroxy-(5Z,8Z,12E,14Z)-eicosatetraenoate + NAD(+) = 11-oxo-(5Z,8Z,12E,14Z)-eicosatetraenoate + NADH + H(+)</text>
        <dbReference type="Rhea" id="RHEA:48640"/>
        <dbReference type="ChEBI" id="CHEBI:15378"/>
        <dbReference type="ChEBI" id="CHEBI:57540"/>
        <dbReference type="ChEBI" id="CHEBI:57945"/>
        <dbReference type="ChEBI" id="CHEBI:78836"/>
        <dbReference type="ChEBI" id="CHEBI:90697"/>
    </reaction>
    <physiologicalReaction direction="left-to-right" evidence="14">
        <dbReference type="Rhea" id="RHEA:48641"/>
    </physiologicalReaction>
</comment>
<accession>A0ABQ7SFL4</accession>
<dbReference type="EC" id="1.1.1.232" evidence="5"/>
<comment type="catalytic activity">
    <reaction evidence="15">
        <text>resolvin D1 + NAD(+) = 17-oxoresolvin D1 + NADH + H(+)</text>
        <dbReference type="Rhea" id="RHEA:50128"/>
        <dbReference type="ChEBI" id="CHEBI:15378"/>
        <dbReference type="ChEBI" id="CHEBI:57540"/>
        <dbReference type="ChEBI" id="CHEBI:57945"/>
        <dbReference type="ChEBI" id="CHEBI:132079"/>
        <dbReference type="ChEBI" id="CHEBI:132081"/>
    </reaction>
    <physiologicalReaction direction="left-to-right" evidence="15">
        <dbReference type="Rhea" id="RHEA:50129"/>
    </physiologicalReaction>
</comment>
<evidence type="ECO:0000256" key="17">
    <source>
        <dbReference type="ARBA" id="ARBA00048535"/>
    </source>
</evidence>
<evidence type="ECO:0000256" key="13">
    <source>
        <dbReference type="ARBA" id="ARBA00048140"/>
    </source>
</evidence>
<dbReference type="PRINTS" id="PR00080">
    <property type="entry name" value="SDRFAMILY"/>
</dbReference>
<comment type="caution">
    <text evidence="24">The sequence shown here is derived from an EMBL/GenBank/DDBJ whole genome shotgun (WGS) entry which is preliminary data.</text>
</comment>
<comment type="catalytic activity">
    <reaction evidence="12">
        <text>14-hydroxy-(4Z,7Z,10Z,12E,16Z,19Z)-docosahexaenoate + NAD(+) = 14-oxo-(4Z,7Z,10Z,12E,16Z,19Z)-docosahexaenoate + NADH + H(+)</text>
        <dbReference type="Rhea" id="RHEA:48952"/>
        <dbReference type="ChEBI" id="CHEBI:15378"/>
        <dbReference type="ChEBI" id="CHEBI:57540"/>
        <dbReference type="ChEBI" id="CHEBI:57945"/>
        <dbReference type="ChEBI" id="CHEBI:90866"/>
        <dbReference type="ChEBI" id="CHEBI:90867"/>
    </reaction>
    <physiologicalReaction direction="left-to-right" evidence="12">
        <dbReference type="Rhea" id="RHEA:48953"/>
    </physiologicalReaction>
</comment>
<comment type="similarity">
    <text evidence="1 23">Belongs to the short-chain dehydrogenases/reductases (SDR) family.</text>
</comment>